<name>A0A1G2DGK3_9BACT</name>
<dbReference type="Proteomes" id="UP000178636">
    <property type="component" value="Unassembled WGS sequence"/>
</dbReference>
<evidence type="ECO:0000256" key="2">
    <source>
        <dbReference type="SAM" id="SignalP"/>
    </source>
</evidence>
<feature type="signal peptide" evidence="2">
    <location>
        <begin position="1"/>
        <end position="19"/>
    </location>
</feature>
<comment type="caution">
    <text evidence="3">The sequence shown here is derived from an EMBL/GenBank/DDBJ whole genome shotgun (WGS) entry which is preliminary data.</text>
</comment>
<keyword evidence="1" id="KW-1133">Transmembrane helix</keyword>
<keyword evidence="1" id="KW-0472">Membrane</keyword>
<evidence type="ECO:0000313" key="4">
    <source>
        <dbReference type="Proteomes" id="UP000178636"/>
    </source>
</evidence>
<dbReference type="EMBL" id="MHLO01000017">
    <property type="protein sequence ID" value="OGZ12552.1"/>
    <property type="molecule type" value="Genomic_DNA"/>
</dbReference>
<evidence type="ECO:0000256" key="1">
    <source>
        <dbReference type="SAM" id="Phobius"/>
    </source>
</evidence>
<keyword evidence="1" id="KW-0812">Transmembrane</keyword>
<organism evidence="3 4">
    <name type="scientific">Candidatus Lloydbacteria bacterium RIFCSPHIGHO2_02_FULL_54_17</name>
    <dbReference type="NCBI Taxonomy" id="1798664"/>
    <lineage>
        <taxon>Bacteria</taxon>
        <taxon>Candidatus Lloydiibacteriota</taxon>
    </lineage>
</organism>
<gene>
    <name evidence="3" type="ORF">A3C93_00280</name>
</gene>
<keyword evidence="2" id="KW-0732">Signal</keyword>
<feature type="transmembrane region" description="Helical" evidence="1">
    <location>
        <begin position="141"/>
        <end position="162"/>
    </location>
</feature>
<dbReference type="AlphaFoldDB" id="A0A1G2DGK3"/>
<reference evidence="3 4" key="1">
    <citation type="journal article" date="2016" name="Nat. Commun.">
        <title>Thousands of microbial genomes shed light on interconnected biogeochemical processes in an aquifer system.</title>
        <authorList>
            <person name="Anantharaman K."/>
            <person name="Brown C.T."/>
            <person name="Hug L.A."/>
            <person name="Sharon I."/>
            <person name="Castelle C.J."/>
            <person name="Probst A.J."/>
            <person name="Thomas B.C."/>
            <person name="Singh A."/>
            <person name="Wilkins M.J."/>
            <person name="Karaoz U."/>
            <person name="Brodie E.L."/>
            <person name="Williams K.H."/>
            <person name="Hubbard S.S."/>
            <person name="Banfield J.F."/>
        </authorList>
    </citation>
    <scope>NUCLEOTIDE SEQUENCE [LARGE SCALE GENOMIC DNA]</scope>
</reference>
<proteinExistence type="predicted"/>
<feature type="chain" id="PRO_5009582580" description="Bacterial Ig-like domain-containing protein" evidence="2">
    <location>
        <begin position="20"/>
        <end position="175"/>
    </location>
</feature>
<sequence>MKFTTFLFLLALLPAALFAHGGGQTVQAKSGEYVITLDAASTQLRSGVAERINLEIEGSSSTPVVPFTHLWVRIIGPDGVLLFAGNIVAAPVGFVTGVSYLFPQEGTHSITARFFSGEQILAEADLPVLVVGDASAVGAGYLRTVILLVVAVAFLGGVSYVVRFRRKEGSPRRGV</sequence>
<protein>
    <recommendedName>
        <fullName evidence="5">Bacterial Ig-like domain-containing protein</fullName>
    </recommendedName>
</protein>
<evidence type="ECO:0008006" key="5">
    <source>
        <dbReference type="Google" id="ProtNLM"/>
    </source>
</evidence>
<accession>A0A1G2DGK3</accession>
<evidence type="ECO:0000313" key="3">
    <source>
        <dbReference type="EMBL" id="OGZ12552.1"/>
    </source>
</evidence>